<keyword evidence="1" id="KW-0732">Signal</keyword>
<sequence>MQTMKHLALTLLAISFSTAALAAHHSNYPSASDISAWQAEQAAIKAADARLPAERQAEIARDNAAWQAALLQKNQHNAGINH</sequence>
<accession>A0A3G9GIX7</accession>
<gene>
    <name evidence="2" type="ORF">DLM_1729</name>
</gene>
<evidence type="ECO:0000313" key="2">
    <source>
        <dbReference type="EMBL" id="BBF85346.1"/>
    </source>
</evidence>
<reference evidence="3" key="3">
    <citation type="journal article" date="2017" name="Plant Physiol. Biochem.">
        <title>Differential oxidative and antioxidative response of duckweed Lemna minor toward plant growth promoting/inhibiting bacteria.</title>
        <authorList>
            <person name="Ishizawa H."/>
            <person name="Kuroda M."/>
            <person name="Morikawa M."/>
            <person name="Ike M."/>
        </authorList>
    </citation>
    <scope>NUCLEOTIDE SEQUENCE [LARGE SCALE GENOMIC DNA]</scope>
    <source>
        <strain evidence="3">H3</strain>
    </source>
</reference>
<reference evidence="3" key="1">
    <citation type="journal article" date="2017" name="Biotechnol. Biofuels">
        <title>Evaluation of environmental bacterial communities as a factor affecting the growth of duckweed Lemna minor.</title>
        <authorList>
            <person name="Ishizawa H."/>
            <person name="Kuroda M."/>
            <person name="Morikawa M."/>
            <person name="Ike M."/>
        </authorList>
    </citation>
    <scope>NUCLEOTIDE SEQUENCE [LARGE SCALE GENOMIC DNA]</scope>
    <source>
        <strain evidence="3">H3</strain>
    </source>
</reference>
<feature type="chain" id="PRO_5017946746" evidence="1">
    <location>
        <begin position="23"/>
        <end position="82"/>
    </location>
</feature>
<protein>
    <submittedName>
        <fullName evidence="2">Uncharacterized protein</fullName>
    </submittedName>
</protein>
<feature type="signal peptide" evidence="1">
    <location>
        <begin position="1"/>
        <end position="22"/>
    </location>
</feature>
<organism evidence="2 3">
    <name type="scientific">Aquitalea magnusonii</name>
    <dbReference type="NCBI Taxonomy" id="332411"/>
    <lineage>
        <taxon>Bacteria</taxon>
        <taxon>Pseudomonadati</taxon>
        <taxon>Pseudomonadota</taxon>
        <taxon>Betaproteobacteria</taxon>
        <taxon>Neisseriales</taxon>
        <taxon>Chromobacteriaceae</taxon>
        <taxon>Aquitalea</taxon>
    </lineage>
</organism>
<proteinExistence type="predicted"/>
<keyword evidence="3" id="KW-1185">Reference proteome</keyword>
<reference evidence="2 3" key="2">
    <citation type="journal article" date="2017" name="Genome Announc.">
        <title>Draft genome sequence of Aquitalea magnusonii strain H3, a plant growth-promoting bacterium of duckweed Lemna minor.</title>
        <authorList>
            <person name="Ishizawa H."/>
            <person name="Kuroda M."/>
            <person name="Ike M."/>
        </authorList>
    </citation>
    <scope>NUCLEOTIDE SEQUENCE [LARGE SCALE GENOMIC DNA]</scope>
    <source>
        <strain evidence="2 3">H3</strain>
    </source>
</reference>
<name>A0A3G9GIX7_9NEIS</name>
<dbReference type="AlphaFoldDB" id="A0A3G9GIX7"/>
<evidence type="ECO:0000313" key="3">
    <source>
        <dbReference type="Proteomes" id="UP000198290"/>
    </source>
</evidence>
<dbReference type="Proteomes" id="UP000198290">
    <property type="component" value="Chromosome"/>
</dbReference>
<evidence type="ECO:0000256" key="1">
    <source>
        <dbReference type="SAM" id="SignalP"/>
    </source>
</evidence>
<dbReference type="EMBL" id="AP018823">
    <property type="protein sequence ID" value="BBF85346.1"/>
    <property type="molecule type" value="Genomic_DNA"/>
</dbReference>
<dbReference type="KEGG" id="amah:DLM_1729"/>